<dbReference type="Gene3D" id="2.30.38.10">
    <property type="entry name" value="Luciferase, Domain 3"/>
    <property type="match status" value="1"/>
</dbReference>
<evidence type="ECO:0000313" key="4">
    <source>
        <dbReference type="Proteomes" id="UP000626109"/>
    </source>
</evidence>
<dbReference type="EMBL" id="CAJNNW010036216">
    <property type="protein sequence ID" value="CAE8732718.1"/>
    <property type="molecule type" value="Genomic_DNA"/>
</dbReference>
<gene>
    <name evidence="2" type="ORF">PGLA1383_LOCUS17495</name>
    <name evidence="1" type="ORF">PGLA1383_LOCUS8141</name>
    <name evidence="3" type="ORF">PGLA2088_LOCUS46521</name>
</gene>
<dbReference type="Proteomes" id="UP000654075">
    <property type="component" value="Unassembled WGS sequence"/>
</dbReference>
<reference evidence="3" key="1">
    <citation type="submission" date="2021-02" db="EMBL/GenBank/DDBJ databases">
        <authorList>
            <person name="Dougan E. K."/>
            <person name="Rhodes N."/>
            <person name="Thang M."/>
            <person name="Chan C."/>
        </authorList>
    </citation>
    <scope>NUCLEOTIDE SEQUENCE</scope>
</reference>
<evidence type="ECO:0000313" key="5">
    <source>
        <dbReference type="Proteomes" id="UP000654075"/>
    </source>
</evidence>
<evidence type="ECO:0000313" key="1">
    <source>
        <dbReference type="EMBL" id="CAE8589377.1"/>
    </source>
</evidence>
<evidence type="ECO:0000313" key="3">
    <source>
        <dbReference type="EMBL" id="CAE8732718.1"/>
    </source>
</evidence>
<comment type="caution">
    <text evidence="3">The sequence shown here is derived from an EMBL/GenBank/DDBJ whole genome shotgun (WGS) entry which is preliminary data.</text>
</comment>
<protein>
    <submittedName>
        <fullName evidence="3">Uncharacterized protein</fullName>
    </submittedName>
</protein>
<organism evidence="3 4">
    <name type="scientific">Polarella glacialis</name>
    <name type="common">Dinoflagellate</name>
    <dbReference type="NCBI Taxonomy" id="89957"/>
    <lineage>
        <taxon>Eukaryota</taxon>
        <taxon>Sar</taxon>
        <taxon>Alveolata</taxon>
        <taxon>Dinophyceae</taxon>
        <taxon>Suessiales</taxon>
        <taxon>Suessiaceae</taxon>
        <taxon>Polarella</taxon>
    </lineage>
</organism>
<accession>A0A813LFM7</accession>
<evidence type="ECO:0000313" key="2">
    <source>
        <dbReference type="EMBL" id="CAE8599124.1"/>
    </source>
</evidence>
<sequence length="117" mass="13575">MLRVKGAGTFERYYGRPHSSREAFDEDGFCQTGHRAVQVEGASLMPLPDLVDVELDKEMWQYLKKEPNIESYPGMQASWGIKKVPMRVYNKWRAAWGGLLFTKKHNTANQVYQSKYK</sequence>
<name>A0A813LFM7_POLGL</name>
<dbReference type="Proteomes" id="UP000626109">
    <property type="component" value="Unassembled WGS sequence"/>
</dbReference>
<dbReference type="EMBL" id="CAJNNV010010837">
    <property type="protein sequence ID" value="CAE8599124.1"/>
    <property type="molecule type" value="Genomic_DNA"/>
</dbReference>
<dbReference type="SUPFAM" id="SSF56801">
    <property type="entry name" value="Acetyl-CoA synthetase-like"/>
    <property type="match status" value="1"/>
</dbReference>
<keyword evidence="5" id="KW-1185">Reference proteome</keyword>
<proteinExistence type="predicted"/>
<dbReference type="AlphaFoldDB" id="A0A813LFM7"/>
<dbReference type="EMBL" id="CAJNNV010003666">
    <property type="protein sequence ID" value="CAE8589377.1"/>
    <property type="molecule type" value="Genomic_DNA"/>
</dbReference>
<dbReference type="OrthoDB" id="474246at2759"/>